<dbReference type="PANTHER" id="PTHR37813:SF1">
    <property type="entry name" value="FELS-2 PROPHAGE PROTEIN"/>
    <property type="match status" value="1"/>
</dbReference>
<dbReference type="Pfam" id="PF13488">
    <property type="entry name" value="Gly-zipper_Omp"/>
    <property type="match status" value="1"/>
</dbReference>
<evidence type="ECO:0000256" key="2">
    <source>
        <dbReference type="SAM" id="MobiDB-lite"/>
    </source>
</evidence>
<dbReference type="InterPro" id="IPR010090">
    <property type="entry name" value="Phage_tape_meas"/>
</dbReference>
<dbReference type="EMBL" id="JAMDGS010000017">
    <property type="protein sequence ID" value="MDD1128011.1"/>
    <property type="molecule type" value="Genomic_DNA"/>
</dbReference>
<dbReference type="Proteomes" id="UP001150531">
    <property type="component" value="Unassembled WGS sequence"/>
</dbReference>
<feature type="region of interest" description="Disordered" evidence="2">
    <location>
        <begin position="480"/>
        <end position="524"/>
    </location>
</feature>
<accession>A0ABT5PX07</accession>
<protein>
    <submittedName>
        <fullName evidence="5">Phage tail tape measure protein</fullName>
    </submittedName>
</protein>
<reference evidence="5" key="1">
    <citation type="submission" date="2022-05" db="EMBL/GenBank/DDBJ databases">
        <title>Novel Pseudomonas spp. Isolated from a Rainbow Trout Aquaculture Facility.</title>
        <authorList>
            <person name="Testerman T."/>
            <person name="Graf J."/>
        </authorList>
    </citation>
    <scope>NUCLEOTIDE SEQUENCE</scope>
    <source>
        <strain evidence="5">ID386</strain>
    </source>
</reference>
<keyword evidence="6" id="KW-1185">Reference proteome</keyword>
<evidence type="ECO:0000259" key="4">
    <source>
        <dbReference type="Pfam" id="PF13488"/>
    </source>
</evidence>
<gene>
    <name evidence="5" type="ORF">M5G18_25725</name>
</gene>
<dbReference type="Pfam" id="PF10145">
    <property type="entry name" value="PhageMin_Tail"/>
    <property type="match status" value="1"/>
</dbReference>
<evidence type="ECO:0000313" key="6">
    <source>
        <dbReference type="Proteomes" id="UP001150531"/>
    </source>
</evidence>
<feature type="domain" description="Phage tail tape measure protein" evidence="3">
    <location>
        <begin position="152"/>
        <end position="341"/>
    </location>
</feature>
<dbReference type="PANTHER" id="PTHR37813">
    <property type="entry name" value="FELS-2 PROPHAGE PROTEIN"/>
    <property type="match status" value="1"/>
</dbReference>
<keyword evidence="1" id="KW-1188">Viral release from host cell</keyword>
<evidence type="ECO:0000259" key="3">
    <source>
        <dbReference type="Pfam" id="PF10145"/>
    </source>
</evidence>
<feature type="compositionally biased region" description="Low complexity" evidence="2">
    <location>
        <begin position="502"/>
        <end position="522"/>
    </location>
</feature>
<organism evidence="5 6">
    <name type="scientific">Pseudomonas aphyarum</name>
    <dbReference type="NCBI Taxonomy" id="2942629"/>
    <lineage>
        <taxon>Bacteria</taxon>
        <taxon>Pseudomonadati</taxon>
        <taxon>Pseudomonadota</taxon>
        <taxon>Gammaproteobacteria</taxon>
        <taxon>Pseudomonadales</taxon>
        <taxon>Pseudomonadaceae</taxon>
        <taxon>Pseudomonas</taxon>
    </lineage>
</organism>
<evidence type="ECO:0000256" key="1">
    <source>
        <dbReference type="ARBA" id="ARBA00022612"/>
    </source>
</evidence>
<comment type="caution">
    <text evidence="5">The sequence shown here is derived from an EMBL/GenBank/DDBJ whole genome shotgun (WGS) entry which is preliminary data.</text>
</comment>
<evidence type="ECO:0000313" key="5">
    <source>
        <dbReference type="EMBL" id="MDD1128011.1"/>
    </source>
</evidence>
<proteinExistence type="predicted"/>
<dbReference type="InterPro" id="IPR039567">
    <property type="entry name" value="Gly-zipper"/>
</dbReference>
<feature type="domain" description="Glycine zipper" evidence="4">
    <location>
        <begin position="626"/>
        <end position="665"/>
    </location>
</feature>
<dbReference type="RefSeq" id="WP_273896396.1">
    <property type="nucleotide sequence ID" value="NZ_JAMDGS010000017.1"/>
</dbReference>
<name>A0ABT5PX07_9PSED</name>
<sequence length="753" mass="77545">MAESKFALAYANERGNAAAGLAVPDGLGNPLLDLNLTMALASADIRLLTQEQIKLRELLVSQQSLFKVVTAPPAANSEPKSKLKAEIEQRPPPKRLQSAMANETALVELNQVLHLSTKSLQALSEKNLEIASDKRVAPSGATGADLLQVQLAGLRSGISDGLKGEQKTEALQDFSRDAAVNASAFKMDVKAAGEMLSGWRTTLKLDRVQSQDLADATNYLGNSGLNVKAADIGSVVQSAGEDAKAAGMTPEQVAALAAAFLNSGADKTDAGAALKSFTTVLGKGESASSAQRSAWADIGLNPESLAHGMSGNAPKTIELVLKQLKQQPEEKQASLTKTLFGNNDAILELLKKPEDVQTAFKLVADKSLYAGSTGKTAEAYGNTSQGRWNALDASLNRLSTAVGNALAPVTDGIAIGLTAVVNGLSAAAETFPFVTAALTLLGVAATPFVAGALKTGVSAVLDAVSTRLLRLAAARLPSEVGDMLTGDDDNGGGRKKKRSSRKSGQGKQAKASAKSAQPSKPAVRQSLGNRLRGAAMKVMPSIKRAAARVLPAVRSAGAKVLPAMRSAGAKVMPAVRSFGAKVMPMLSRMGPLAGKVAVPLMVAHAAYTGLKGVREGDEKAVGSAKGELAGTAIGALVGSFILPGFGTAIGSIAGGYFGSLLGEALADPPADKLAAPGDVAKNLVNAPTQSQNQQVTFSPLIQVTCPAPDTAEQIRSIIGQQLSGQFHGEFLPLLTNNPLATRRDAALTDGVAR</sequence>
<dbReference type="NCBIfam" id="TIGR01760">
    <property type="entry name" value="tape_meas_TP901"/>
    <property type="match status" value="1"/>
</dbReference>